<organism evidence="1 2">
    <name type="scientific">Noviherbaspirillum pedocola</name>
    <dbReference type="NCBI Taxonomy" id="2801341"/>
    <lineage>
        <taxon>Bacteria</taxon>
        <taxon>Pseudomonadati</taxon>
        <taxon>Pseudomonadota</taxon>
        <taxon>Betaproteobacteria</taxon>
        <taxon>Burkholderiales</taxon>
        <taxon>Oxalobacteraceae</taxon>
        <taxon>Noviherbaspirillum</taxon>
    </lineage>
</organism>
<reference evidence="1" key="1">
    <citation type="submission" date="2021-01" db="EMBL/GenBank/DDBJ databases">
        <title>Genome sequence of strain Noviherbaspirillum sp. DKR-6.</title>
        <authorList>
            <person name="Chaudhary D.K."/>
        </authorList>
    </citation>
    <scope>NUCLEOTIDE SEQUENCE</scope>
    <source>
        <strain evidence="1">DKR-6</strain>
    </source>
</reference>
<evidence type="ECO:0000313" key="2">
    <source>
        <dbReference type="Proteomes" id="UP000622890"/>
    </source>
</evidence>
<comment type="caution">
    <text evidence="1">The sequence shown here is derived from an EMBL/GenBank/DDBJ whole genome shotgun (WGS) entry which is preliminary data.</text>
</comment>
<name>A0A934SSD5_9BURK</name>
<dbReference type="AlphaFoldDB" id="A0A934SSD5"/>
<gene>
    <name evidence="1" type="ORF">JJB74_14800</name>
</gene>
<dbReference type="RefSeq" id="WP_200592774.1">
    <property type="nucleotide sequence ID" value="NZ_JAEPBG010000006.1"/>
</dbReference>
<dbReference type="EMBL" id="JAEPBG010000006">
    <property type="protein sequence ID" value="MBK4735886.1"/>
    <property type="molecule type" value="Genomic_DNA"/>
</dbReference>
<sequence>MNSLRSGIPRSTLILANEPVEKTVRIAAGALLEGIQSACQRVVSMDGSGVSVASTDTAYVLDGRTFTIHAYDGPYRFWCGTNNPRLFWICHMQRVDVEKAREAFRFCFGGAEKAGWNVNYEPLSDGSGGVSIWATCITDRERPLCAEVSDLNGAASIAMTAEGVYWATDIAMMVQSWIRTSQRHGFSCHPGMPAPL</sequence>
<evidence type="ECO:0000313" key="1">
    <source>
        <dbReference type="EMBL" id="MBK4735886.1"/>
    </source>
</evidence>
<proteinExistence type="predicted"/>
<dbReference type="Proteomes" id="UP000622890">
    <property type="component" value="Unassembled WGS sequence"/>
</dbReference>
<protein>
    <submittedName>
        <fullName evidence="1">Uncharacterized protein</fullName>
    </submittedName>
</protein>
<keyword evidence="2" id="KW-1185">Reference proteome</keyword>
<accession>A0A934SSD5</accession>